<dbReference type="InterPro" id="IPR036271">
    <property type="entry name" value="Tet_transcr_reg_TetR-rel_C_sf"/>
</dbReference>
<evidence type="ECO:0000256" key="3">
    <source>
        <dbReference type="ARBA" id="ARBA00023163"/>
    </source>
</evidence>
<keyword evidence="2 4" id="KW-0238">DNA-binding</keyword>
<feature type="region of interest" description="Disordered" evidence="5">
    <location>
        <begin position="1"/>
        <end position="24"/>
    </location>
</feature>
<name>A0AAI8MEL4_9BRAD</name>
<dbReference type="GO" id="GO:0000976">
    <property type="term" value="F:transcription cis-regulatory region binding"/>
    <property type="evidence" value="ECO:0007669"/>
    <property type="project" value="TreeGrafter"/>
</dbReference>
<dbReference type="PANTHER" id="PTHR30055:SF234">
    <property type="entry name" value="HTH-TYPE TRANSCRIPTIONAL REGULATOR BETI"/>
    <property type="match status" value="1"/>
</dbReference>
<evidence type="ECO:0000256" key="5">
    <source>
        <dbReference type="SAM" id="MobiDB-lite"/>
    </source>
</evidence>
<dbReference type="FunFam" id="1.10.10.60:FF:000141">
    <property type="entry name" value="TetR family transcriptional regulator"/>
    <property type="match status" value="1"/>
</dbReference>
<evidence type="ECO:0000256" key="2">
    <source>
        <dbReference type="ARBA" id="ARBA00023125"/>
    </source>
</evidence>
<accession>A0AAI8MEL4</accession>
<dbReference type="EMBL" id="AP012279">
    <property type="protein sequence ID" value="BAL77105.1"/>
    <property type="molecule type" value="Genomic_DNA"/>
</dbReference>
<dbReference type="SUPFAM" id="SSF46689">
    <property type="entry name" value="Homeodomain-like"/>
    <property type="match status" value="1"/>
</dbReference>
<dbReference type="Proteomes" id="UP000007886">
    <property type="component" value="Chromosome"/>
</dbReference>
<dbReference type="AlphaFoldDB" id="A0AAI8MEL4"/>
<dbReference type="GO" id="GO:0003700">
    <property type="term" value="F:DNA-binding transcription factor activity"/>
    <property type="evidence" value="ECO:0007669"/>
    <property type="project" value="TreeGrafter"/>
</dbReference>
<dbReference type="Pfam" id="PF00440">
    <property type="entry name" value="TetR_N"/>
    <property type="match status" value="1"/>
</dbReference>
<dbReference type="PANTHER" id="PTHR30055">
    <property type="entry name" value="HTH-TYPE TRANSCRIPTIONAL REGULATOR RUTR"/>
    <property type="match status" value="1"/>
</dbReference>
<dbReference type="Pfam" id="PF14246">
    <property type="entry name" value="TetR_C_7"/>
    <property type="match status" value="1"/>
</dbReference>
<evidence type="ECO:0000313" key="7">
    <source>
        <dbReference type="EMBL" id="BAL77105.1"/>
    </source>
</evidence>
<keyword evidence="1" id="KW-0805">Transcription regulation</keyword>
<dbReference type="InterPro" id="IPR050109">
    <property type="entry name" value="HTH-type_TetR-like_transc_reg"/>
</dbReference>
<evidence type="ECO:0000256" key="1">
    <source>
        <dbReference type="ARBA" id="ARBA00023015"/>
    </source>
</evidence>
<feature type="DNA-binding region" description="H-T-H motif" evidence="4">
    <location>
        <begin position="50"/>
        <end position="69"/>
    </location>
</feature>
<dbReference type="InterPro" id="IPR001647">
    <property type="entry name" value="HTH_TetR"/>
</dbReference>
<reference evidence="7 8" key="1">
    <citation type="journal article" date="2012" name="Microbes Environ.">
        <title>Complete genome sequence of Bradyrhizobium sp. S23321: insights into symbiosis evolution in soil oligotrophs.</title>
        <authorList>
            <person name="Okubo T."/>
            <person name="Tsukui T."/>
            <person name="Maita H."/>
            <person name="Okamoto S."/>
            <person name="Oshima K."/>
            <person name="Fujisawa T."/>
            <person name="Saito A."/>
            <person name="Futamata H."/>
            <person name="Hattori R."/>
            <person name="Shimomura Y."/>
            <person name="Haruta S."/>
            <person name="Morimoto S."/>
            <person name="Wang Y."/>
            <person name="Sakai Y."/>
            <person name="Hattori M."/>
            <person name="Aizawa S."/>
            <person name="Nagashima K.V.P."/>
            <person name="Masuda S."/>
            <person name="Hattori T."/>
            <person name="Yamashita A."/>
            <person name="Bao Z."/>
            <person name="Hayatsu M."/>
            <person name="Kajiya-Kanegae H."/>
            <person name="Yoshinaga I."/>
            <person name="Sakamoto K."/>
            <person name="Toyota K."/>
            <person name="Nakao M."/>
            <person name="Kohara M."/>
            <person name="Anda M."/>
            <person name="Niwa R."/>
            <person name="Jung-Hwan P."/>
            <person name="Sameshima-Saito R."/>
            <person name="Tokuda S."/>
            <person name="Yamamoto S."/>
            <person name="Yamamoto S."/>
            <person name="Yokoyama T."/>
            <person name="Akutsu T."/>
            <person name="Nakamura Y."/>
            <person name="Nakahira-Yanaka Y."/>
            <person name="Takada Hoshino Y."/>
            <person name="Hirakawa H."/>
            <person name="Mitsui H."/>
            <person name="Terasawa K."/>
            <person name="Itakura M."/>
            <person name="Sato S."/>
            <person name="Ikeda-Ohtsubo W."/>
            <person name="Sakakura N."/>
            <person name="Kaminuma E."/>
            <person name="Minamisawa K."/>
        </authorList>
    </citation>
    <scope>NUCLEOTIDE SEQUENCE [LARGE SCALE GENOMIC DNA]</scope>
    <source>
        <strain evidence="7 8">S23321</strain>
    </source>
</reference>
<gene>
    <name evidence="7" type="ORF">S23_39100</name>
</gene>
<evidence type="ECO:0000259" key="6">
    <source>
        <dbReference type="PROSITE" id="PS50977"/>
    </source>
</evidence>
<sequence length="222" mass="24374">MTSQSSSRRRTGGGTRSERDLDLPAPNARMMQLLAAAKATFTSKGFAATTMDDIAGAAGMSKKTLYKLFESKTELFRAMLLRSLPEAHFANPPLSGSPTAQLRTALRRIADVVLAPSEIALHRLIIGERQASPDLGRMFAEVIMESGPDDVAGLLETVRLEPRLEGVPLRAVAEMLLGMVFSHDHFRLLTDDGFRLNRRLLDKRIDLAIAMFCVPEDRAAKP</sequence>
<dbReference type="KEGG" id="brs:S23_39100"/>
<keyword evidence="8" id="KW-1185">Reference proteome</keyword>
<dbReference type="SUPFAM" id="SSF48498">
    <property type="entry name" value="Tetracyclin repressor-like, C-terminal domain"/>
    <property type="match status" value="1"/>
</dbReference>
<dbReference type="PRINTS" id="PR00455">
    <property type="entry name" value="HTHTETR"/>
</dbReference>
<protein>
    <submittedName>
        <fullName evidence="7">Transcriptional regulatory protein TetR family</fullName>
    </submittedName>
</protein>
<dbReference type="InterPro" id="IPR009057">
    <property type="entry name" value="Homeodomain-like_sf"/>
</dbReference>
<feature type="domain" description="HTH tetR-type" evidence="6">
    <location>
        <begin position="27"/>
        <end position="87"/>
    </location>
</feature>
<dbReference type="Gene3D" id="1.10.357.10">
    <property type="entry name" value="Tetracycline Repressor, domain 2"/>
    <property type="match status" value="1"/>
</dbReference>
<proteinExistence type="predicted"/>
<keyword evidence="3" id="KW-0804">Transcription</keyword>
<evidence type="ECO:0000256" key="4">
    <source>
        <dbReference type="PROSITE-ProRule" id="PRU00335"/>
    </source>
</evidence>
<evidence type="ECO:0000313" key="8">
    <source>
        <dbReference type="Proteomes" id="UP000007886"/>
    </source>
</evidence>
<dbReference type="RefSeq" id="WP_015686392.1">
    <property type="nucleotide sequence ID" value="NC_017082.1"/>
</dbReference>
<organism evidence="7 8">
    <name type="scientific">Bradyrhizobium cosmicum</name>
    <dbReference type="NCBI Taxonomy" id="1404864"/>
    <lineage>
        <taxon>Bacteria</taxon>
        <taxon>Pseudomonadati</taxon>
        <taxon>Pseudomonadota</taxon>
        <taxon>Alphaproteobacteria</taxon>
        <taxon>Hyphomicrobiales</taxon>
        <taxon>Nitrobacteraceae</taxon>
        <taxon>Bradyrhizobium</taxon>
    </lineage>
</organism>
<dbReference type="InterPro" id="IPR039536">
    <property type="entry name" value="TetR_C_Proteobacteria"/>
</dbReference>
<dbReference type="PROSITE" id="PS50977">
    <property type="entry name" value="HTH_TETR_2"/>
    <property type="match status" value="1"/>
</dbReference>